<dbReference type="PANTHER" id="PTHR42831:SF1">
    <property type="entry name" value="FE-S PROTEIN MATURATION AUXILIARY FACTOR YITW"/>
    <property type="match status" value="1"/>
</dbReference>
<dbReference type="InterPro" id="IPR052339">
    <property type="entry name" value="Fe-S_Maturation_MIP18"/>
</dbReference>
<dbReference type="InterPro" id="IPR034904">
    <property type="entry name" value="FSCA_dom_sf"/>
</dbReference>
<feature type="region of interest" description="Disordered" evidence="1">
    <location>
        <begin position="1"/>
        <end position="25"/>
    </location>
</feature>
<dbReference type="Gene3D" id="3.30.300.130">
    <property type="entry name" value="Fe-S cluster assembly (FSCA)"/>
    <property type="match status" value="1"/>
</dbReference>
<sequence length="122" mass="13757">MKTLDDFASQDGPEQEPYPYAGPEELRDPIRQALTRVVDPEVAMSIVDVGLVYGVDVGDDKVHVKVTMTSAACPVTDVILDDIERELDKVAPAHMVVQLELVWDPPWTMDRMSDRARRFMGW</sequence>
<dbReference type="Proteomes" id="UP000521868">
    <property type="component" value="Unassembled WGS sequence"/>
</dbReference>
<dbReference type="AlphaFoldDB" id="A0A7X6DC52"/>
<evidence type="ECO:0000313" key="3">
    <source>
        <dbReference type="EMBL" id="NKE64457.1"/>
    </source>
</evidence>
<feature type="domain" description="MIP18 family-like" evidence="2">
    <location>
        <begin position="28"/>
        <end position="92"/>
    </location>
</feature>
<dbReference type="EMBL" id="VTOX01000001">
    <property type="protein sequence ID" value="NKE64457.1"/>
    <property type="molecule type" value="Genomic_DNA"/>
</dbReference>
<comment type="caution">
    <text evidence="3">The sequence shown here is derived from an EMBL/GenBank/DDBJ whole genome shotgun (WGS) entry which is preliminary data.</text>
</comment>
<name>A0A7X6DC52_9BURK</name>
<protein>
    <submittedName>
        <fullName evidence="3">Metal-sulfur cluster assembly factor</fullName>
    </submittedName>
</protein>
<reference evidence="3 4" key="1">
    <citation type="journal article" date="2020" name="Nature">
        <title>Bacterial chemolithoautotrophy via manganese oxidation.</title>
        <authorList>
            <person name="Yu H."/>
            <person name="Leadbetter J.R."/>
        </authorList>
    </citation>
    <scope>NUCLEOTIDE SEQUENCE [LARGE SCALE GENOMIC DNA]</scope>
    <source>
        <strain evidence="3 4">RBP-1</strain>
    </source>
</reference>
<dbReference type="InterPro" id="IPR002744">
    <property type="entry name" value="MIP18-like"/>
</dbReference>
<evidence type="ECO:0000259" key="2">
    <source>
        <dbReference type="Pfam" id="PF01883"/>
    </source>
</evidence>
<dbReference type="RefSeq" id="WP_168105544.1">
    <property type="nucleotide sequence ID" value="NZ_VTOX01000001.1"/>
</dbReference>
<dbReference type="PANTHER" id="PTHR42831">
    <property type="entry name" value="FE-S PROTEIN MATURATION AUXILIARY FACTOR YITW"/>
    <property type="match status" value="1"/>
</dbReference>
<dbReference type="SUPFAM" id="SSF117916">
    <property type="entry name" value="Fe-S cluster assembly (FSCA) domain-like"/>
    <property type="match status" value="1"/>
</dbReference>
<dbReference type="Pfam" id="PF01883">
    <property type="entry name" value="FeS_assembly_P"/>
    <property type="match status" value="1"/>
</dbReference>
<evidence type="ECO:0000313" key="4">
    <source>
        <dbReference type="Proteomes" id="UP000521868"/>
    </source>
</evidence>
<evidence type="ECO:0000256" key="1">
    <source>
        <dbReference type="SAM" id="MobiDB-lite"/>
    </source>
</evidence>
<gene>
    <name evidence="3" type="ORF">RAMLITH_01370</name>
</gene>
<organism evidence="3 4">
    <name type="scientific">Ramlibacter lithotrophicus</name>
    <dbReference type="NCBI Taxonomy" id="2606681"/>
    <lineage>
        <taxon>Bacteria</taxon>
        <taxon>Pseudomonadati</taxon>
        <taxon>Pseudomonadota</taxon>
        <taxon>Betaproteobacteria</taxon>
        <taxon>Burkholderiales</taxon>
        <taxon>Comamonadaceae</taxon>
        <taxon>Ramlibacter</taxon>
    </lineage>
</organism>
<keyword evidence="4" id="KW-1185">Reference proteome</keyword>
<proteinExistence type="predicted"/>
<accession>A0A7X6DC52</accession>